<feature type="non-terminal residue" evidence="1">
    <location>
        <position position="1"/>
    </location>
</feature>
<proteinExistence type="predicted"/>
<name>X1L5S8_9ZZZZ</name>
<sequence>SKLTRKEFIENSADAPGFAMPLEDLQNLRVIARTKWFLR</sequence>
<accession>X1L5S8</accession>
<protein>
    <submittedName>
        <fullName evidence="1">Uncharacterized protein</fullName>
    </submittedName>
</protein>
<gene>
    <name evidence="1" type="ORF">S06H3_11208</name>
</gene>
<organism evidence="1">
    <name type="scientific">marine sediment metagenome</name>
    <dbReference type="NCBI Taxonomy" id="412755"/>
    <lineage>
        <taxon>unclassified sequences</taxon>
        <taxon>metagenomes</taxon>
        <taxon>ecological metagenomes</taxon>
    </lineage>
</organism>
<evidence type="ECO:0000313" key="1">
    <source>
        <dbReference type="EMBL" id="GAI14338.1"/>
    </source>
</evidence>
<reference evidence="1" key="1">
    <citation type="journal article" date="2014" name="Front. Microbiol.">
        <title>High frequency of phylogenetically diverse reductive dehalogenase-homologous genes in deep subseafloor sedimentary metagenomes.</title>
        <authorList>
            <person name="Kawai M."/>
            <person name="Futagami T."/>
            <person name="Toyoda A."/>
            <person name="Takaki Y."/>
            <person name="Nishi S."/>
            <person name="Hori S."/>
            <person name="Arai W."/>
            <person name="Tsubouchi T."/>
            <person name="Morono Y."/>
            <person name="Uchiyama I."/>
            <person name="Ito T."/>
            <person name="Fujiyama A."/>
            <person name="Inagaki F."/>
            <person name="Takami H."/>
        </authorList>
    </citation>
    <scope>NUCLEOTIDE SEQUENCE</scope>
    <source>
        <strain evidence="1">Expedition CK06-06</strain>
    </source>
</reference>
<dbReference type="AlphaFoldDB" id="X1L5S8"/>
<comment type="caution">
    <text evidence="1">The sequence shown here is derived from an EMBL/GenBank/DDBJ whole genome shotgun (WGS) entry which is preliminary data.</text>
</comment>
<dbReference type="EMBL" id="BARV01005368">
    <property type="protein sequence ID" value="GAI14338.1"/>
    <property type="molecule type" value="Genomic_DNA"/>
</dbReference>